<dbReference type="EMBL" id="CP001998">
    <property type="protein sequence ID" value="ADE55451.1"/>
    <property type="molecule type" value="Genomic_DNA"/>
</dbReference>
<dbReference type="HOGENOM" id="CLU_733282_0_0_0"/>
<evidence type="ECO:0000313" key="3">
    <source>
        <dbReference type="Proteomes" id="UP000000925"/>
    </source>
</evidence>
<evidence type="ECO:0000313" key="2">
    <source>
        <dbReference type="EMBL" id="ADE55451.1"/>
    </source>
</evidence>
<dbReference type="Proteomes" id="UP000000925">
    <property type="component" value="Chromosome"/>
</dbReference>
<dbReference type="STRING" id="583355.Caka_2435"/>
<dbReference type="OrthoDB" id="179373at2"/>
<reference evidence="2 3" key="1">
    <citation type="journal article" date="2010" name="Stand. Genomic Sci.">
        <title>Complete genome sequence of Coraliomargarita akajimensis type strain (04OKA010-24).</title>
        <authorList>
            <person name="Mavromatis K."/>
            <person name="Abt B."/>
            <person name="Brambilla E."/>
            <person name="Lapidus A."/>
            <person name="Copeland A."/>
            <person name="Deshpande S."/>
            <person name="Nolan M."/>
            <person name="Lucas S."/>
            <person name="Tice H."/>
            <person name="Cheng J.F."/>
            <person name="Han C."/>
            <person name="Detter J.C."/>
            <person name="Woyke T."/>
            <person name="Goodwin L."/>
            <person name="Pitluck S."/>
            <person name="Held B."/>
            <person name="Brettin T."/>
            <person name="Tapia R."/>
            <person name="Ivanova N."/>
            <person name="Mikhailova N."/>
            <person name="Pati A."/>
            <person name="Liolios K."/>
            <person name="Chen A."/>
            <person name="Palaniappan K."/>
            <person name="Land M."/>
            <person name="Hauser L."/>
            <person name="Chang Y.J."/>
            <person name="Jeffries C.D."/>
            <person name="Rohde M."/>
            <person name="Goker M."/>
            <person name="Bristow J."/>
            <person name="Eisen J.A."/>
            <person name="Markowitz V."/>
            <person name="Hugenholtz P."/>
            <person name="Klenk H.P."/>
            <person name="Kyrpides N.C."/>
        </authorList>
    </citation>
    <scope>NUCLEOTIDE SEQUENCE [LARGE SCALE GENOMIC DNA]</scope>
    <source>
        <strain evidence="3">DSM 45221 / IAM 15411 / JCM 23193 / KCTC 12865</strain>
    </source>
</reference>
<protein>
    <submittedName>
        <fullName evidence="2">Uncharacterized protein</fullName>
    </submittedName>
</protein>
<accession>D5ENH5</accession>
<dbReference type="SUPFAM" id="SSF56935">
    <property type="entry name" value="Porins"/>
    <property type="match status" value="1"/>
</dbReference>
<dbReference type="InterPro" id="IPR018759">
    <property type="entry name" value="BBP2_2"/>
</dbReference>
<proteinExistence type="predicted"/>
<evidence type="ECO:0000256" key="1">
    <source>
        <dbReference type="SAM" id="SignalP"/>
    </source>
</evidence>
<feature type="chain" id="PRO_5003071645" evidence="1">
    <location>
        <begin position="25"/>
        <end position="391"/>
    </location>
</feature>
<organism evidence="2 3">
    <name type="scientific">Coraliomargarita akajimensis (strain DSM 45221 / IAM 15411 / JCM 23193 / KCTC 12865 / 04OKA010-24)</name>
    <dbReference type="NCBI Taxonomy" id="583355"/>
    <lineage>
        <taxon>Bacteria</taxon>
        <taxon>Pseudomonadati</taxon>
        <taxon>Verrucomicrobiota</taxon>
        <taxon>Opitutia</taxon>
        <taxon>Puniceicoccales</taxon>
        <taxon>Coraliomargaritaceae</taxon>
        <taxon>Coraliomargarita</taxon>
    </lineage>
</organism>
<dbReference type="Pfam" id="PF10082">
    <property type="entry name" value="BBP2_2"/>
    <property type="match status" value="1"/>
</dbReference>
<name>D5ENH5_CORAD</name>
<keyword evidence="1" id="KW-0732">Signal</keyword>
<keyword evidence="3" id="KW-1185">Reference proteome</keyword>
<feature type="signal peptide" evidence="1">
    <location>
        <begin position="1"/>
        <end position="24"/>
    </location>
</feature>
<dbReference type="eggNOG" id="COG5338">
    <property type="taxonomic scope" value="Bacteria"/>
</dbReference>
<dbReference type="RefSeq" id="WP_013044173.1">
    <property type="nucleotide sequence ID" value="NC_014008.1"/>
</dbReference>
<sequence length="391" mass="43363">MNKKAYSLLAIAPSLWLAPLSLNASPLVSIGDNADLFFNGSSSVRWTSNLFRDEVNETSDVIFTVTPGLELNVGRGMANADFSILTSYDLVFYGDNNDLNTGLFHIKALGDYQDSRWDLRGSVSFDEYQTTTGDANRPGELIESEAVRFSLRGEYQFSPKFSLASGASYIDYAYVNGSELDFADYTYLTVPVDVYYEMTPKLDLSLGYVYGLRQVDDSVVRGPGYDTTSHFFNLGARGELLPKLTGFFKVGYRIKDAEGTRDDSGMLGLDGDLTWATTAKLTNTLRFSRDFGVGGEGDATEVTSLNWVSVYSINPYWSANGNLGYSFREYVDGYAGFDREDNQYSVGARASYAPNSYWTFSAGYTFMKNDSNLVGFSYDEHAVDLAATLRY</sequence>
<dbReference type="AlphaFoldDB" id="D5ENH5"/>
<gene>
    <name evidence="2" type="ordered locus">Caka_2435</name>
</gene>
<dbReference type="KEGG" id="caa:Caka_2435"/>